<dbReference type="PANTHER" id="PTHR12093">
    <property type="entry name" value="NCK-ASSOCIATED PROTEIN 1"/>
    <property type="match status" value="1"/>
</dbReference>
<dbReference type="InterPro" id="IPR019137">
    <property type="entry name" value="Nck-associated_protein-1"/>
</dbReference>
<evidence type="ECO:0000313" key="2">
    <source>
        <dbReference type="Proteomes" id="UP001345963"/>
    </source>
</evidence>
<accession>A0ABU7AHM2</accession>
<dbReference type="EMBL" id="JAHUTI010019143">
    <property type="protein sequence ID" value="MED6237692.1"/>
    <property type="molecule type" value="Genomic_DNA"/>
</dbReference>
<comment type="caution">
    <text evidence="1">The sequence shown here is derived from an EMBL/GenBank/DDBJ whole genome shotgun (WGS) entry which is preliminary data.</text>
</comment>
<dbReference type="Proteomes" id="UP001345963">
    <property type="component" value="Unassembled WGS sequence"/>
</dbReference>
<protein>
    <submittedName>
        <fullName evidence="1">Uncharacterized protein</fullName>
    </submittedName>
</protein>
<gene>
    <name evidence="1" type="ORF">ATANTOWER_032142</name>
</gene>
<proteinExistence type="predicted"/>
<keyword evidence="2" id="KW-1185">Reference proteome</keyword>
<sequence length="90" mass="10310">MCADPKLRPSFLTDKGMEPGIKYINKKFPNIDIRGNIQNLTCIQRQKSEVLAATASYYDSFLDVIEFRVIIVLFSSSSCLFRHDMKMNVS</sequence>
<dbReference type="Pfam" id="PF09735">
    <property type="entry name" value="Nckap1"/>
    <property type="match status" value="1"/>
</dbReference>
<name>A0ABU7AHM2_9TELE</name>
<evidence type="ECO:0000313" key="1">
    <source>
        <dbReference type="EMBL" id="MED6237692.1"/>
    </source>
</evidence>
<reference evidence="1 2" key="1">
    <citation type="submission" date="2021-07" db="EMBL/GenBank/DDBJ databases">
        <authorList>
            <person name="Palmer J.M."/>
        </authorList>
    </citation>
    <scope>NUCLEOTIDE SEQUENCE [LARGE SCALE GENOMIC DNA]</scope>
    <source>
        <strain evidence="1 2">AT_MEX2019</strain>
        <tissue evidence="1">Muscle</tissue>
    </source>
</reference>
<dbReference type="PANTHER" id="PTHR12093:SF9">
    <property type="entry name" value="NCK-ASSOCIATED PROTEIN 1-LIKE"/>
    <property type="match status" value="1"/>
</dbReference>
<organism evidence="1 2">
    <name type="scientific">Ataeniobius toweri</name>
    <dbReference type="NCBI Taxonomy" id="208326"/>
    <lineage>
        <taxon>Eukaryota</taxon>
        <taxon>Metazoa</taxon>
        <taxon>Chordata</taxon>
        <taxon>Craniata</taxon>
        <taxon>Vertebrata</taxon>
        <taxon>Euteleostomi</taxon>
        <taxon>Actinopterygii</taxon>
        <taxon>Neopterygii</taxon>
        <taxon>Teleostei</taxon>
        <taxon>Neoteleostei</taxon>
        <taxon>Acanthomorphata</taxon>
        <taxon>Ovalentaria</taxon>
        <taxon>Atherinomorphae</taxon>
        <taxon>Cyprinodontiformes</taxon>
        <taxon>Goodeidae</taxon>
        <taxon>Ataeniobius</taxon>
    </lineage>
</organism>